<feature type="chain" id="PRO_5045378984" evidence="3">
    <location>
        <begin position="21"/>
        <end position="366"/>
    </location>
</feature>
<evidence type="ECO:0000256" key="1">
    <source>
        <dbReference type="ARBA" id="ARBA00004613"/>
    </source>
</evidence>
<evidence type="ECO:0000313" key="4">
    <source>
        <dbReference type="EMBL" id="MFD0794111.1"/>
    </source>
</evidence>
<sequence>MKTPVFILMISLFAPFIANAQKDAKLIEVASFDHNQPIGVTVAPASNRLFVSFPHKDPFLYALTEIVNGKRIPFPDEEWNKYDTTLTKSHFVNVQDLYADGMNNLWVLDSAPAGGAAVIGEGKKKEGKFKLIQISLDNNKVQRIYTFDDLPKNKSALNDMCIDNSRQLAYLSDPGLHAIVVLDLNSGKSRVVLKDDKSTVATPGFKLHLDGKDVEDNTGKPFVSNVNGIALTKDNRWFYFRAINQTKLYRIATEHLVNVTLTDANLSAKVETVAETGICHGMIADSKGYIYLSNSAEHAIQYVKPGGKVYTLVKDERLSWPDSFGIGSDGYLYLSASQMNRLPQYNNGVDKVVYPYRVYKVRLPKD</sequence>
<dbReference type="InterPro" id="IPR011042">
    <property type="entry name" value="6-blade_b-propeller_TolB-like"/>
</dbReference>
<evidence type="ECO:0000256" key="2">
    <source>
        <dbReference type="ARBA" id="ARBA00022525"/>
    </source>
</evidence>
<keyword evidence="3" id="KW-0732">Signal</keyword>
<name>A0ABW3ASS8_9SPHI</name>
<keyword evidence="5" id="KW-1185">Reference proteome</keyword>
<evidence type="ECO:0000313" key="5">
    <source>
        <dbReference type="Proteomes" id="UP001597010"/>
    </source>
</evidence>
<gene>
    <name evidence="4" type="ORF">ACFQZX_10820</name>
</gene>
<keyword evidence="2" id="KW-0964">Secreted</keyword>
<organism evidence="4 5">
    <name type="scientific">Mucilaginibacter litoreus</name>
    <dbReference type="NCBI Taxonomy" id="1048221"/>
    <lineage>
        <taxon>Bacteria</taxon>
        <taxon>Pseudomonadati</taxon>
        <taxon>Bacteroidota</taxon>
        <taxon>Sphingobacteriia</taxon>
        <taxon>Sphingobacteriales</taxon>
        <taxon>Sphingobacteriaceae</taxon>
        <taxon>Mucilaginibacter</taxon>
    </lineage>
</organism>
<dbReference type="Proteomes" id="UP001597010">
    <property type="component" value="Unassembled WGS sequence"/>
</dbReference>
<accession>A0ABW3ASS8</accession>
<dbReference type="InterPro" id="IPR017996">
    <property type="entry name" value="MRJP/yellow-related"/>
</dbReference>
<dbReference type="PANTHER" id="PTHR10009:SF18">
    <property type="entry name" value="PROTEIN YELLOW-LIKE PROTEIN"/>
    <property type="match status" value="1"/>
</dbReference>
<dbReference type="PANTHER" id="PTHR10009">
    <property type="entry name" value="PROTEIN YELLOW-RELATED"/>
    <property type="match status" value="1"/>
</dbReference>
<proteinExistence type="predicted"/>
<evidence type="ECO:0000256" key="3">
    <source>
        <dbReference type="SAM" id="SignalP"/>
    </source>
</evidence>
<feature type="signal peptide" evidence="3">
    <location>
        <begin position="1"/>
        <end position="20"/>
    </location>
</feature>
<dbReference type="SUPFAM" id="SSF101898">
    <property type="entry name" value="NHL repeat"/>
    <property type="match status" value="1"/>
</dbReference>
<dbReference type="RefSeq" id="WP_377114928.1">
    <property type="nucleotide sequence ID" value="NZ_JBHTHZ010000005.1"/>
</dbReference>
<comment type="caution">
    <text evidence="4">The sequence shown here is derived from an EMBL/GenBank/DDBJ whole genome shotgun (WGS) entry which is preliminary data.</text>
</comment>
<dbReference type="Gene3D" id="2.120.10.30">
    <property type="entry name" value="TolB, C-terminal domain"/>
    <property type="match status" value="1"/>
</dbReference>
<dbReference type="EMBL" id="JBHTHZ010000005">
    <property type="protein sequence ID" value="MFD0794111.1"/>
    <property type="molecule type" value="Genomic_DNA"/>
</dbReference>
<protein>
    <submittedName>
        <fullName evidence="4">SMP-30/gluconolactonase/LRE family protein</fullName>
    </submittedName>
</protein>
<comment type="subcellular location">
    <subcellularLocation>
        <location evidence="1">Secreted</location>
    </subcellularLocation>
</comment>
<reference evidence="5" key="1">
    <citation type="journal article" date="2019" name="Int. J. Syst. Evol. Microbiol.">
        <title>The Global Catalogue of Microorganisms (GCM) 10K type strain sequencing project: providing services to taxonomists for standard genome sequencing and annotation.</title>
        <authorList>
            <consortium name="The Broad Institute Genomics Platform"/>
            <consortium name="The Broad Institute Genome Sequencing Center for Infectious Disease"/>
            <person name="Wu L."/>
            <person name="Ma J."/>
        </authorList>
    </citation>
    <scope>NUCLEOTIDE SEQUENCE [LARGE SCALE GENOMIC DNA]</scope>
    <source>
        <strain evidence="5">CCUG 61484</strain>
    </source>
</reference>
<dbReference type="Pfam" id="PF03022">
    <property type="entry name" value="MRJP"/>
    <property type="match status" value="1"/>
</dbReference>